<accession>A0A164VJ04</accession>
<feature type="signal peptide" evidence="1">
    <location>
        <begin position="1"/>
        <end position="20"/>
    </location>
</feature>
<evidence type="ECO:0008006" key="4">
    <source>
        <dbReference type="Google" id="ProtNLM"/>
    </source>
</evidence>
<evidence type="ECO:0000313" key="3">
    <source>
        <dbReference type="Proteomes" id="UP000076858"/>
    </source>
</evidence>
<sequence length="69" mass="8048">MCRRVSFFFLFIPSPMVFDATRMTGYWTCVTLNVIASGRKEKRKRNIFIRVIDPHFLARRQLRGVAGPA</sequence>
<keyword evidence="3" id="KW-1185">Reference proteome</keyword>
<proteinExistence type="predicted"/>
<evidence type="ECO:0000256" key="1">
    <source>
        <dbReference type="SAM" id="SignalP"/>
    </source>
</evidence>
<evidence type="ECO:0000313" key="2">
    <source>
        <dbReference type="EMBL" id="KZS12370.1"/>
    </source>
</evidence>
<protein>
    <recommendedName>
        <fullName evidence="4">Secreted protein</fullName>
    </recommendedName>
</protein>
<dbReference type="Proteomes" id="UP000076858">
    <property type="component" value="Unassembled WGS sequence"/>
</dbReference>
<name>A0A164VJ04_9CRUS</name>
<keyword evidence="1" id="KW-0732">Signal</keyword>
<dbReference type="EMBL" id="LRGB01001361">
    <property type="protein sequence ID" value="KZS12370.1"/>
    <property type="molecule type" value="Genomic_DNA"/>
</dbReference>
<comment type="caution">
    <text evidence="2">The sequence shown here is derived from an EMBL/GenBank/DDBJ whole genome shotgun (WGS) entry which is preliminary data.</text>
</comment>
<organism evidence="2 3">
    <name type="scientific">Daphnia magna</name>
    <dbReference type="NCBI Taxonomy" id="35525"/>
    <lineage>
        <taxon>Eukaryota</taxon>
        <taxon>Metazoa</taxon>
        <taxon>Ecdysozoa</taxon>
        <taxon>Arthropoda</taxon>
        <taxon>Crustacea</taxon>
        <taxon>Branchiopoda</taxon>
        <taxon>Diplostraca</taxon>
        <taxon>Cladocera</taxon>
        <taxon>Anomopoda</taxon>
        <taxon>Daphniidae</taxon>
        <taxon>Daphnia</taxon>
    </lineage>
</organism>
<gene>
    <name evidence="2" type="ORF">APZ42_022485</name>
</gene>
<reference evidence="2 3" key="1">
    <citation type="submission" date="2016-03" db="EMBL/GenBank/DDBJ databases">
        <title>EvidentialGene: Evidence-directed Construction of Genes on Genomes.</title>
        <authorList>
            <person name="Gilbert D.G."/>
            <person name="Choi J.-H."/>
            <person name="Mockaitis K."/>
            <person name="Colbourne J."/>
            <person name="Pfrender M."/>
        </authorList>
    </citation>
    <scope>NUCLEOTIDE SEQUENCE [LARGE SCALE GENOMIC DNA]</scope>
    <source>
        <strain evidence="2 3">Xinb3</strain>
        <tissue evidence="2">Complete organism</tissue>
    </source>
</reference>
<feature type="chain" id="PRO_5007853863" description="Secreted protein" evidence="1">
    <location>
        <begin position="21"/>
        <end position="69"/>
    </location>
</feature>
<dbReference type="AlphaFoldDB" id="A0A164VJ04"/>